<proteinExistence type="predicted"/>
<dbReference type="PANTHER" id="PTHR35573:SF2">
    <property type="entry name" value="MD-2-RELATED LIPID-RECOGNITION DOMAIN-CONTAINING PROTEIN"/>
    <property type="match status" value="1"/>
</dbReference>
<protein>
    <submittedName>
        <fullName evidence="3">MD-2-related lipid-recognition domain-containing protein</fullName>
    </submittedName>
</protein>
<evidence type="ECO:0000313" key="3">
    <source>
        <dbReference type="WBParaSite" id="PSAMB.scaffold627size45268.g7539.t1"/>
    </source>
</evidence>
<dbReference type="Proteomes" id="UP000887566">
    <property type="component" value="Unplaced"/>
</dbReference>
<name>A0A914X335_9BILA</name>
<keyword evidence="2" id="KW-1185">Reference proteome</keyword>
<dbReference type="PANTHER" id="PTHR35573">
    <property type="entry name" value="PROTEIN CBG22129"/>
    <property type="match status" value="1"/>
</dbReference>
<evidence type="ECO:0000313" key="2">
    <source>
        <dbReference type="Proteomes" id="UP000887566"/>
    </source>
</evidence>
<dbReference type="WBParaSite" id="PSAMB.scaffold627size45268.g7539.t1">
    <property type="protein sequence ID" value="PSAMB.scaffold627size45268.g7539.t1"/>
    <property type="gene ID" value="PSAMB.scaffold627size45268.g7539"/>
</dbReference>
<sequence length="197" mass="22558">MFYQVAAFLIVPVFILPLLSLPVVDAQKDCVPWPNSTEFSPHYFQCDSFSDNQFFTLHEAAITNNTGDDEYPVDLTKTLRVFLDVTNLSGRRYYNLAMDTLFYRRSSGWLGCGWSIIPNFGYLMNKDHCADNPSCPVQVGRQIIEAKIEVSPVFTKYIGLFYGDNIPYQLILRFKDTTDPINQKEVLCVAWQIKATL</sequence>
<dbReference type="AlphaFoldDB" id="A0A914X335"/>
<feature type="chain" id="PRO_5037930915" evidence="1">
    <location>
        <begin position="27"/>
        <end position="197"/>
    </location>
</feature>
<feature type="signal peptide" evidence="1">
    <location>
        <begin position="1"/>
        <end position="26"/>
    </location>
</feature>
<accession>A0A914X335</accession>
<organism evidence="2 3">
    <name type="scientific">Plectus sambesii</name>
    <dbReference type="NCBI Taxonomy" id="2011161"/>
    <lineage>
        <taxon>Eukaryota</taxon>
        <taxon>Metazoa</taxon>
        <taxon>Ecdysozoa</taxon>
        <taxon>Nematoda</taxon>
        <taxon>Chromadorea</taxon>
        <taxon>Plectida</taxon>
        <taxon>Plectina</taxon>
        <taxon>Plectoidea</taxon>
        <taxon>Plectidae</taxon>
        <taxon>Plectus</taxon>
    </lineage>
</organism>
<evidence type="ECO:0000256" key="1">
    <source>
        <dbReference type="SAM" id="SignalP"/>
    </source>
</evidence>
<keyword evidence="1" id="KW-0732">Signal</keyword>
<reference evidence="3" key="1">
    <citation type="submission" date="2022-11" db="UniProtKB">
        <authorList>
            <consortium name="WormBaseParasite"/>
        </authorList>
    </citation>
    <scope>IDENTIFICATION</scope>
</reference>